<evidence type="ECO:0000259" key="16">
    <source>
        <dbReference type="Pfam" id="PF02775"/>
    </source>
</evidence>
<keyword evidence="8" id="KW-0210">Decarboxylase</keyword>
<dbReference type="FunFam" id="3.40.50.1220:FF:000025">
    <property type="entry name" value="Pyruvate decarboxylase"/>
    <property type="match status" value="1"/>
</dbReference>
<evidence type="ECO:0000259" key="17">
    <source>
        <dbReference type="Pfam" id="PF02776"/>
    </source>
</evidence>
<comment type="similarity">
    <text evidence="3 14">Belongs to the TPP enzyme family.</text>
</comment>
<dbReference type="EMBL" id="JAPQKN010000001">
    <property type="protein sequence ID" value="KAJ5174427.1"/>
    <property type="molecule type" value="Genomic_DNA"/>
</dbReference>
<evidence type="ECO:0000256" key="3">
    <source>
        <dbReference type="ARBA" id="ARBA00007812"/>
    </source>
</evidence>
<dbReference type="PANTHER" id="PTHR43452:SF30">
    <property type="entry name" value="PYRUVATE DECARBOXYLASE ISOZYME 1-RELATED"/>
    <property type="match status" value="1"/>
</dbReference>
<keyword evidence="10 14" id="KW-0786">Thiamine pyrophosphate</keyword>
<dbReference type="CDD" id="cd07038">
    <property type="entry name" value="TPP_PYR_PDC_IPDC_like"/>
    <property type="match status" value="1"/>
</dbReference>
<dbReference type="InterPro" id="IPR029061">
    <property type="entry name" value="THDP-binding"/>
</dbReference>
<evidence type="ECO:0000256" key="4">
    <source>
        <dbReference type="ARBA" id="ARBA00011881"/>
    </source>
</evidence>
<sequence length="569" mass="62782">MVSDDIVTRELENPMDVAEYLFRRLHEVGIRAVHGVPGDYNLAALDYLPKCGLDWVGNCNELNAGYAADGYARVKGISALITTFGVGELSALNAIAGAYSEFVPIIHIVGQPTTQSQKNGMLLHHTLGNGDFNVFNRMSAAISCYVARLEDPRDAATLIDSAIRECWVRSRPVYVTLPTDMIASKVNGNRLKQPIDLSLPGNDPEKEDYVVDVVLKYLHAAKNPVILVDACAIRHRVLDEVHDLVEASGLPTFVAPMGKGAVNEAHKNFGGVYAGNGSNPGVSEVIESSDLILSIGAIKSDFNTTGFTYRIGQLNTIDFHSTYVRVRYSEYPDVHMKGVLRKVVQRMGKLNLSPIPHITNKVPESEQTSSQTITHAWLWPTVGQWLKENDVVITETGTANFGIWDTRFPANVTALSQVLWGSIGYSMGACQGAALAAKEQNNRRTILFIGDGSTQLTVQELSTMLRNKLNPIIFVICNEGYTIERYIHGWEAGYNDIQPWDYANIPKVFGGQDAYKSYRIKTRDELTKLFANKDFSTPNQLQLVELYMPRNDAPAGLKLTAEAAAERNK</sequence>
<evidence type="ECO:0000313" key="18">
    <source>
        <dbReference type="EMBL" id="KAJ5174427.1"/>
    </source>
</evidence>
<dbReference type="Proteomes" id="UP001149163">
    <property type="component" value="Unassembled WGS sequence"/>
</dbReference>
<dbReference type="RefSeq" id="XP_056546035.1">
    <property type="nucleotide sequence ID" value="XM_056682429.1"/>
</dbReference>
<evidence type="ECO:0000256" key="1">
    <source>
        <dbReference type="ARBA" id="ARBA00001041"/>
    </source>
</evidence>
<dbReference type="GO" id="GO:0000949">
    <property type="term" value="P:aromatic amino acid family catabolic process to alcohol via Ehrlich pathway"/>
    <property type="evidence" value="ECO:0007669"/>
    <property type="project" value="TreeGrafter"/>
</dbReference>
<dbReference type="GeneID" id="81421605"/>
<dbReference type="InterPro" id="IPR047214">
    <property type="entry name" value="TPP_PDC_IPDC"/>
</dbReference>
<feature type="domain" description="Thiamine pyrophosphate enzyme N-terminal TPP-binding" evidence="17">
    <location>
        <begin position="15"/>
        <end position="122"/>
    </location>
</feature>
<organism evidence="18 19">
    <name type="scientific">Penicillium canariense</name>
    <dbReference type="NCBI Taxonomy" id="189055"/>
    <lineage>
        <taxon>Eukaryota</taxon>
        <taxon>Fungi</taxon>
        <taxon>Dikarya</taxon>
        <taxon>Ascomycota</taxon>
        <taxon>Pezizomycotina</taxon>
        <taxon>Eurotiomycetes</taxon>
        <taxon>Eurotiomycetidae</taxon>
        <taxon>Eurotiales</taxon>
        <taxon>Aspergillaceae</taxon>
        <taxon>Penicillium</taxon>
    </lineage>
</organism>
<keyword evidence="7 13" id="KW-0479">Metal-binding</keyword>
<keyword evidence="9 13" id="KW-0460">Magnesium</keyword>
<dbReference type="GO" id="GO:0005634">
    <property type="term" value="C:nucleus"/>
    <property type="evidence" value="ECO:0007669"/>
    <property type="project" value="TreeGrafter"/>
</dbReference>
<dbReference type="FunFam" id="3.40.50.970:FF:000019">
    <property type="entry name" value="Pyruvate decarboxylase isozyme"/>
    <property type="match status" value="1"/>
</dbReference>
<feature type="domain" description="Thiamine pyrophosphate enzyme TPP-binding" evidence="16">
    <location>
        <begin position="411"/>
        <end position="530"/>
    </location>
</feature>
<dbReference type="GO" id="GO:0005829">
    <property type="term" value="C:cytosol"/>
    <property type="evidence" value="ECO:0007669"/>
    <property type="project" value="TreeGrafter"/>
</dbReference>
<name>A0A9W9IDJ0_9EURO</name>
<dbReference type="FunFam" id="3.40.50.970:FF:000024">
    <property type="entry name" value="Pyruvate decarboxylase isozyme"/>
    <property type="match status" value="1"/>
</dbReference>
<dbReference type="CDD" id="cd02005">
    <property type="entry name" value="TPP_PDC_IPDC"/>
    <property type="match status" value="1"/>
</dbReference>
<keyword evidence="19" id="KW-1185">Reference proteome</keyword>
<reference evidence="18" key="2">
    <citation type="journal article" date="2023" name="IMA Fungus">
        <title>Comparative genomic study of the Penicillium genus elucidates a diverse pangenome and 15 lateral gene transfer events.</title>
        <authorList>
            <person name="Petersen C."/>
            <person name="Sorensen T."/>
            <person name="Nielsen M.R."/>
            <person name="Sondergaard T.E."/>
            <person name="Sorensen J.L."/>
            <person name="Fitzpatrick D.A."/>
            <person name="Frisvad J.C."/>
            <person name="Nielsen K.L."/>
        </authorList>
    </citation>
    <scope>NUCLEOTIDE SEQUENCE</scope>
    <source>
        <strain evidence="18">IBT 26290</strain>
    </source>
</reference>
<evidence type="ECO:0000256" key="11">
    <source>
        <dbReference type="ARBA" id="ARBA00023239"/>
    </source>
</evidence>
<dbReference type="PIRSF" id="PIRSF036565">
    <property type="entry name" value="Pyruvt_ip_decrb"/>
    <property type="match status" value="1"/>
</dbReference>
<evidence type="ECO:0000256" key="9">
    <source>
        <dbReference type="ARBA" id="ARBA00022842"/>
    </source>
</evidence>
<comment type="catalytic activity">
    <reaction evidence="1">
        <text>a 2-oxocarboxylate + H(+) = an aldehyde + CO2</text>
        <dbReference type="Rhea" id="RHEA:11628"/>
        <dbReference type="ChEBI" id="CHEBI:15378"/>
        <dbReference type="ChEBI" id="CHEBI:16526"/>
        <dbReference type="ChEBI" id="CHEBI:17478"/>
        <dbReference type="ChEBI" id="CHEBI:35179"/>
        <dbReference type="EC" id="4.1.1.1"/>
    </reaction>
</comment>
<dbReference type="InterPro" id="IPR029035">
    <property type="entry name" value="DHS-like_NAD/FAD-binding_dom"/>
</dbReference>
<dbReference type="InterPro" id="IPR012001">
    <property type="entry name" value="Thiamin_PyroP_enz_TPP-bd_dom"/>
</dbReference>
<evidence type="ECO:0000313" key="19">
    <source>
        <dbReference type="Proteomes" id="UP001149163"/>
    </source>
</evidence>
<feature type="binding site" evidence="13">
    <location>
        <position position="478"/>
    </location>
    <ligand>
        <name>Mg(2+)</name>
        <dbReference type="ChEBI" id="CHEBI:18420"/>
    </ligand>
</feature>
<dbReference type="Pfam" id="PF02776">
    <property type="entry name" value="TPP_enzyme_N"/>
    <property type="match status" value="1"/>
</dbReference>
<dbReference type="Gene3D" id="3.40.50.1220">
    <property type="entry name" value="TPP-binding domain"/>
    <property type="match status" value="1"/>
</dbReference>
<dbReference type="EC" id="4.1.1.1" evidence="5"/>
<dbReference type="Pfam" id="PF02775">
    <property type="entry name" value="TPP_enzyme_C"/>
    <property type="match status" value="1"/>
</dbReference>
<dbReference type="Pfam" id="PF00205">
    <property type="entry name" value="TPP_enzyme_M"/>
    <property type="match status" value="1"/>
</dbReference>
<comment type="caution">
    <text evidence="18">The sequence shown here is derived from an EMBL/GenBank/DDBJ whole genome shotgun (WGS) entry which is preliminary data.</text>
</comment>
<evidence type="ECO:0000256" key="14">
    <source>
        <dbReference type="RuleBase" id="RU362132"/>
    </source>
</evidence>
<feature type="binding site" evidence="13">
    <location>
        <position position="480"/>
    </location>
    <ligand>
        <name>Mg(2+)</name>
        <dbReference type="ChEBI" id="CHEBI:18420"/>
    </ligand>
</feature>
<comment type="subunit">
    <text evidence="4">Homotetramer.</text>
</comment>
<protein>
    <recommendedName>
        <fullName evidence="6">Pyruvate decarboxylase</fullName>
        <ecNumber evidence="5">4.1.1.1</ecNumber>
    </recommendedName>
</protein>
<keyword evidence="11" id="KW-0456">Lyase</keyword>
<keyword evidence="18" id="KW-0670">Pyruvate</keyword>
<comment type="cofactor">
    <cofactor evidence="13">
        <name>Mg(2+)</name>
        <dbReference type="ChEBI" id="CHEBI:18420"/>
    </cofactor>
    <text evidence="13">Binds 1 Mg(2+) per subunit.</text>
</comment>
<dbReference type="GO" id="GO:0000287">
    <property type="term" value="F:magnesium ion binding"/>
    <property type="evidence" value="ECO:0007669"/>
    <property type="project" value="InterPro"/>
</dbReference>
<dbReference type="Gene3D" id="3.40.50.970">
    <property type="match status" value="2"/>
</dbReference>
<reference evidence="18" key="1">
    <citation type="submission" date="2022-11" db="EMBL/GenBank/DDBJ databases">
        <authorList>
            <person name="Petersen C."/>
        </authorList>
    </citation>
    <scope>NUCLEOTIDE SEQUENCE</scope>
    <source>
        <strain evidence="18">IBT 26290</strain>
    </source>
</reference>
<dbReference type="InterPro" id="IPR047213">
    <property type="entry name" value="TPP_PYR_PDC_IPDC-like"/>
</dbReference>
<dbReference type="PANTHER" id="PTHR43452">
    <property type="entry name" value="PYRUVATE DECARBOXYLASE"/>
    <property type="match status" value="1"/>
</dbReference>
<dbReference type="InterPro" id="IPR012110">
    <property type="entry name" value="PDC/IPDC-like"/>
</dbReference>
<dbReference type="InterPro" id="IPR012000">
    <property type="entry name" value="Thiamin_PyroP_enz_cen_dom"/>
</dbReference>
<dbReference type="GO" id="GO:0004737">
    <property type="term" value="F:pyruvate decarboxylase activity"/>
    <property type="evidence" value="ECO:0007669"/>
    <property type="project" value="UniProtKB-EC"/>
</dbReference>
<evidence type="ECO:0000256" key="2">
    <source>
        <dbReference type="ARBA" id="ARBA00001964"/>
    </source>
</evidence>
<dbReference type="AlphaFoldDB" id="A0A9W9IDJ0"/>
<accession>A0A9W9IDJ0</accession>
<evidence type="ECO:0000256" key="7">
    <source>
        <dbReference type="ARBA" id="ARBA00022723"/>
    </source>
</evidence>
<comment type="catalytic activity">
    <reaction evidence="12">
        <text>pyruvate + H(+) = acetaldehyde + CO2</text>
        <dbReference type="Rhea" id="RHEA:45484"/>
        <dbReference type="ChEBI" id="CHEBI:15343"/>
        <dbReference type="ChEBI" id="CHEBI:15361"/>
        <dbReference type="ChEBI" id="CHEBI:15378"/>
        <dbReference type="ChEBI" id="CHEBI:16526"/>
    </reaction>
</comment>
<evidence type="ECO:0000256" key="5">
    <source>
        <dbReference type="ARBA" id="ARBA00013202"/>
    </source>
</evidence>
<dbReference type="InterPro" id="IPR011766">
    <property type="entry name" value="TPP_enzyme_TPP-bd"/>
</dbReference>
<dbReference type="SUPFAM" id="SSF52467">
    <property type="entry name" value="DHS-like NAD/FAD-binding domain"/>
    <property type="match status" value="1"/>
</dbReference>
<dbReference type="OrthoDB" id="3970464at2759"/>
<evidence type="ECO:0000256" key="13">
    <source>
        <dbReference type="PIRSR" id="PIRSR036565-2"/>
    </source>
</evidence>
<evidence type="ECO:0000259" key="15">
    <source>
        <dbReference type="Pfam" id="PF00205"/>
    </source>
</evidence>
<feature type="binding site" evidence="13">
    <location>
        <position position="451"/>
    </location>
    <ligand>
        <name>Mg(2+)</name>
        <dbReference type="ChEBI" id="CHEBI:18420"/>
    </ligand>
</feature>
<proteinExistence type="inferred from homology"/>
<evidence type="ECO:0000256" key="12">
    <source>
        <dbReference type="ARBA" id="ARBA00048578"/>
    </source>
</evidence>
<feature type="domain" description="Thiamine pyrophosphate enzyme central" evidence="15">
    <location>
        <begin position="212"/>
        <end position="346"/>
    </location>
</feature>
<comment type="cofactor">
    <cofactor evidence="2">
        <name>thiamine diphosphate</name>
        <dbReference type="ChEBI" id="CHEBI:58937"/>
    </cofactor>
</comment>
<dbReference type="SUPFAM" id="SSF52518">
    <property type="entry name" value="Thiamin diphosphate-binding fold (THDP-binding)"/>
    <property type="match status" value="2"/>
</dbReference>
<evidence type="ECO:0000256" key="6">
    <source>
        <dbReference type="ARBA" id="ARBA00014422"/>
    </source>
</evidence>
<gene>
    <name evidence="18" type="ORF">N7482_000304</name>
</gene>
<evidence type="ECO:0000256" key="8">
    <source>
        <dbReference type="ARBA" id="ARBA00022793"/>
    </source>
</evidence>
<dbReference type="GO" id="GO:0030976">
    <property type="term" value="F:thiamine pyrophosphate binding"/>
    <property type="evidence" value="ECO:0007669"/>
    <property type="project" value="InterPro"/>
</dbReference>
<evidence type="ECO:0000256" key="10">
    <source>
        <dbReference type="ARBA" id="ARBA00023052"/>
    </source>
</evidence>